<feature type="domain" description="VWFA" evidence="1">
    <location>
        <begin position="20"/>
        <end position="207"/>
    </location>
</feature>
<accession>A0A841DD53</accession>
<comment type="caution">
    <text evidence="2">The sequence shown here is derived from an EMBL/GenBank/DDBJ whole genome shotgun (WGS) entry which is preliminary data.</text>
</comment>
<dbReference type="AlphaFoldDB" id="A0A841DD53"/>
<dbReference type="Pfam" id="PF00092">
    <property type="entry name" value="VWA"/>
    <property type="match status" value="1"/>
</dbReference>
<proteinExistence type="predicted"/>
<sequence>MHRSEDSAPAARDGGTKGLPTYVVLDTSGSMAPFESLLNETLTEIVDTLYSSPRVSDFIHLSILSFNTSPHMVLEMTEISRLTALPTVGCSGVTNFAPMLRLLRERVKNDIIDLSKKGVMVIRPVVFLLTDGNPTDDPDDSWERALQPLTDPNWRPRPHIITYGFGEASEAVLRRVSTLAAYIAEKGREEENKKALSLALNSLLNSLVASAAAQRLLVPEEVSGFKSVPLEYVDQ</sequence>
<dbReference type="SUPFAM" id="SSF53300">
    <property type="entry name" value="vWA-like"/>
    <property type="match status" value="1"/>
</dbReference>
<evidence type="ECO:0000313" key="3">
    <source>
        <dbReference type="Proteomes" id="UP000562352"/>
    </source>
</evidence>
<organism evidence="2 3">
    <name type="scientific">Planomonospora venezuelensis</name>
    <dbReference type="NCBI Taxonomy" id="1999"/>
    <lineage>
        <taxon>Bacteria</taxon>
        <taxon>Bacillati</taxon>
        <taxon>Actinomycetota</taxon>
        <taxon>Actinomycetes</taxon>
        <taxon>Streptosporangiales</taxon>
        <taxon>Streptosporangiaceae</taxon>
        <taxon>Planomonospora</taxon>
    </lineage>
</organism>
<dbReference type="EMBL" id="JACHJJ010000021">
    <property type="protein sequence ID" value="MBB5966035.1"/>
    <property type="molecule type" value="Genomic_DNA"/>
</dbReference>
<dbReference type="PROSITE" id="PS50234">
    <property type="entry name" value="VWFA"/>
    <property type="match status" value="1"/>
</dbReference>
<dbReference type="Gene3D" id="3.40.50.410">
    <property type="entry name" value="von Willebrand factor, type A domain"/>
    <property type="match status" value="1"/>
</dbReference>
<dbReference type="SMART" id="SM00327">
    <property type="entry name" value="VWA"/>
    <property type="match status" value="1"/>
</dbReference>
<dbReference type="RefSeq" id="WP_184945844.1">
    <property type="nucleotide sequence ID" value="NZ_BAAAWZ010000004.1"/>
</dbReference>
<reference evidence="2 3" key="1">
    <citation type="submission" date="2020-08" db="EMBL/GenBank/DDBJ databases">
        <title>Genomic Encyclopedia of Type Strains, Phase III (KMG-III): the genomes of soil and plant-associated and newly described type strains.</title>
        <authorList>
            <person name="Whitman W."/>
        </authorList>
    </citation>
    <scope>NUCLEOTIDE SEQUENCE [LARGE SCALE GENOMIC DNA]</scope>
    <source>
        <strain evidence="2 3">CECT 3303</strain>
    </source>
</reference>
<dbReference type="InterPro" id="IPR002035">
    <property type="entry name" value="VWF_A"/>
</dbReference>
<gene>
    <name evidence="2" type="ORF">FHS22_005326</name>
</gene>
<evidence type="ECO:0000259" key="1">
    <source>
        <dbReference type="PROSITE" id="PS50234"/>
    </source>
</evidence>
<evidence type="ECO:0000313" key="2">
    <source>
        <dbReference type="EMBL" id="MBB5966035.1"/>
    </source>
</evidence>
<dbReference type="Proteomes" id="UP000562352">
    <property type="component" value="Unassembled WGS sequence"/>
</dbReference>
<keyword evidence="3" id="KW-1185">Reference proteome</keyword>
<protein>
    <submittedName>
        <fullName evidence="2">Uncharacterized protein YegL</fullName>
    </submittedName>
</protein>
<name>A0A841DD53_PLAVE</name>
<dbReference type="InterPro" id="IPR036465">
    <property type="entry name" value="vWFA_dom_sf"/>
</dbReference>